<comment type="caution">
    <text evidence="1">The sequence shown here is derived from an EMBL/GenBank/DDBJ whole genome shotgun (WGS) entry which is preliminary data.</text>
</comment>
<dbReference type="EMBL" id="JAKIXB020000041">
    <property type="protein sequence ID" value="KAL1593414.1"/>
    <property type="molecule type" value="Genomic_DNA"/>
</dbReference>
<gene>
    <name evidence="1" type="ORF">SLS59_009294</name>
</gene>
<organism evidence="1 2">
    <name type="scientific">Nothophoma quercina</name>
    <dbReference type="NCBI Taxonomy" id="749835"/>
    <lineage>
        <taxon>Eukaryota</taxon>
        <taxon>Fungi</taxon>
        <taxon>Dikarya</taxon>
        <taxon>Ascomycota</taxon>
        <taxon>Pezizomycotina</taxon>
        <taxon>Dothideomycetes</taxon>
        <taxon>Pleosporomycetidae</taxon>
        <taxon>Pleosporales</taxon>
        <taxon>Pleosporineae</taxon>
        <taxon>Didymellaceae</taxon>
        <taxon>Nothophoma</taxon>
    </lineage>
</organism>
<reference evidence="1 2" key="1">
    <citation type="submission" date="2024-02" db="EMBL/GenBank/DDBJ databases">
        <title>De novo assembly and annotation of 12 fungi associated with fruit tree decline syndrome in Ontario, Canada.</title>
        <authorList>
            <person name="Sulman M."/>
            <person name="Ellouze W."/>
            <person name="Ilyukhin E."/>
        </authorList>
    </citation>
    <scope>NUCLEOTIDE SEQUENCE [LARGE SCALE GENOMIC DNA]</scope>
    <source>
        <strain evidence="1 2">M97-236</strain>
    </source>
</reference>
<evidence type="ECO:0000313" key="2">
    <source>
        <dbReference type="Proteomes" id="UP001521222"/>
    </source>
</evidence>
<evidence type="ECO:0000313" key="1">
    <source>
        <dbReference type="EMBL" id="KAL1593414.1"/>
    </source>
</evidence>
<keyword evidence="2" id="KW-1185">Reference proteome</keyword>
<protein>
    <recommendedName>
        <fullName evidence="3">F-box domain-containing protein</fullName>
    </recommendedName>
</protein>
<proteinExistence type="predicted"/>
<sequence>MAAIERLPVELLQPIFASSGYNLAITQASDILGAQLSSEYVYHKICDYYLASHCDNYMSLRHSELGTFDKSMDRDVLFGKIVDAAAEAYSSDFSDELVRNELPWNKERRQIGWFYWSRHDTQKMGVHRVTRENLGDFWKHRNGQYKTVTGLCRNGRGSFAVRLEMWIPGTDTSSDWNGMLSR</sequence>
<accession>A0ABR3QNB6</accession>
<name>A0ABR3QNB6_9PLEO</name>
<dbReference type="Proteomes" id="UP001521222">
    <property type="component" value="Unassembled WGS sequence"/>
</dbReference>
<evidence type="ECO:0008006" key="3">
    <source>
        <dbReference type="Google" id="ProtNLM"/>
    </source>
</evidence>